<keyword evidence="1" id="KW-1133">Transmembrane helix</keyword>
<reference evidence="2 3" key="1">
    <citation type="journal article" date="2019" name="Nat. Microbiol.">
        <title>Mediterranean grassland soil C-N compound turnover is dependent on rainfall and depth, and is mediated by genomically divergent microorganisms.</title>
        <authorList>
            <person name="Diamond S."/>
            <person name="Andeer P.F."/>
            <person name="Li Z."/>
            <person name="Crits-Christoph A."/>
            <person name="Burstein D."/>
            <person name="Anantharaman K."/>
            <person name="Lane K.R."/>
            <person name="Thomas B.C."/>
            <person name="Pan C."/>
            <person name="Northen T.R."/>
            <person name="Banfield J.F."/>
        </authorList>
    </citation>
    <scope>NUCLEOTIDE SEQUENCE [LARGE SCALE GENOMIC DNA]</scope>
    <source>
        <strain evidence="2">WS_2</strain>
    </source>
</reference>
<keyword evidence="1" id="KW-0812">Transmembrane</keyword>
<accession>A0A538TA86</accession>
<gene>
    <name evidence="2" type="ORF">E6K72_00480</name>
</gene>
<evidence type="ECO:0000313" key="2">
    <source>
        <dbReference type="EMBL" id="TMQ60553.1"/>
    </source>
</evidence>
<comment type="caution">
    <text evidence="2">The sequence shown here is derived from an EMBL/GenBank/DDBJ whole genome shotgun (WGS) entry which is preliminary data.</text>
</comment>
<name>A0A538TA86_UNCEI</name>
<feature type="transmembrane region" description="Helical" evidence="1">
    <location>
        <begin position="12"/>
        <end position="33"/>
    </location>
</feature>
<organism evidence="2 3">
    <name type="scientific">Eiseniibacteriota bacterium</name>
    <dbReference type="NCBI Taxonomy" id="2212470"/>
    <lineage>
        <taxon>Bacteria</taxon>
        <taxon>Candidatus Eiseniibacteriota</taxon>
    </lineage>
</organism>
<dbReference type="AlphaFoldDB" id="A0A538TA86"/>
<evidence type="ECO:0000313" key="3">
    <source>
        <dbReference type="Proteomes" id="UP000317716"/>
    </source>
</evidence>
<protein>
    <submittedName>
        <fullName evidence="2">Uncharacterized protein</fullName>
    </submittedName>
</protein>
<dbReference type="EMBL" id="VBOS01000016">
    <property type="protein sequence ID" value="TMQ60553.1"/>
    <property type="molecule type" value="Genomic_DNA"/>
</dbReference>
<proteinExistence type="predicted"/>
<sequence length="157" mass="17188">MSLLHDPSGRIRWFAIFGVAGLIAGLVAAWWYARPPRPAPPPRAASVPDSGLAMPDDAIHRRFRRTADDSTAIKTRWVDEIPGFDLVVLSASQREIFVRFANAERCTCGCGYTLAACRAFDSSCDVSAPRVQTLFDSVKAGRIRSAARIRERPSASP</sequence>
<keyword evidence="1" id="KW-0472">Membrane</keyword>
<evidence type="ECO:0000256" key="1">
    <source>
        <dbReference type="SAM" id="Phobius"/>
    </source>
</evidence>
<dbReference type="Proteomes" id="UP000317716">
    <property type="component" value="Unassembled WGS sequence"/>
</dbReference>